<name>A0ABU6X734_9FABA</name>
<dbReference type="InterPro" id="IPR041118">
    <property type="entry name" value="Rx_N"/>
</dbReference>
<evidence type="ECO:0000259" key="8">
    <source>
        <dbReference type="Pfam" id="PF23559"/>
    </source>
</evidence>
<keyword evidence="2" id="KW-0677">Repeat</keyword>
<dbReference type="PRINTS" id="PR00364">
    <property type="entry name" value="DISEASERSIST"/>
</dbReference>
<evidence type="ECO:0000313" key="11">
    <source>
        <dbReference type="Proteomes" id="UP001341840"/>
    </source>
</evidence>
<accession>A0ABU6X734</accession>
<feature type="domain" description="NB-ARC" evidence="6">
    <location>
        <begin position="173"/>
        <end position="339"/>
    </location>
</feature>
<sequence length="893" mass="100857">MAEQVPYGVAEGLISKLASRAFREIGSIYGVMDDLENLKQTLESIKIVLSDAELRQGQDSVIEHWIRRFKQVLYGADDLLDDLLIRDLRAKARGAGKFTNKVRQFFSLSDNPIVFRAKLVRKIDEIQRKFDDVTRDMSRFNLNPSSVINVKQNESAWRETCSYVLQSEIIGREDDKHNILEFLKQTHPNQNVSFVAVVGMGGLGKTALAQLVFNAAQEQKLFQKYIWVCVSDDFEVKTILKKMLKKEGDDTLEVLQQMLRQELNGQKYMLVLDDVWNEDHLKWGDLRTHLMCGGQGSKVLITTRSTLVSQTMGVNEPYVLKGLTDGQSWTLLKNLTFGEDSSRRSSKFQTIGEKIAKKCEGVPLAIKTIGGFLATRTEDTDQWSSVLNGDIWRLCKEQHSIMPVLKLSYQNLPVELRQCFAYCCLYPKDSRIYKDELIQLWMAQGYLPSSIELQSMENVGNEYVKILFMRSFFQEASKDICDDDIESFKMHDLMHDLALSIAGNDCYLDTEGKRIVGDSKHVSFETGTVCSLDTFDASKLRTIIFSSEAAKSMIDHTLIQNFRCLRSLNLSRSSITQLPKSIDKAKHLKFLDLSGCGQLTSLPKSFGLGKLTSLHYLSNFVVGDNEKGTGGNLGELKDLNNIGGELTISKLGSVKDVASISHETNLISKKYIQALNLFWGQGYYSNDCEIKNGDSLMLLDSLCPHNNLRSLSVSGFPGVKFSDWLISLNKIVSIKFYNLPNCEHLPPLERLPCLKKLEIEEIEKLERIGDDKAGNENEIHVSVPPFSCLSSLRIRDCPKLTYIPPFPHVQELGLASCSAKVILETCMVKHDTSSFSPLSSLKTLHLYEVTEIEAMAEDWMKNLTSLQRLFLQGSSTVEVVLRQMQHLPSQLED</sequence>
<dbReference type="PANTHER" id="PTHR36766:SF40">
    <property type="entry name" value="DISEASE RESISTANCE PROTEIN RGA3"/>
    <property type="match status" value="1"/>
</dbReference>
<evidence type="ECO:0000313" key="10">
    <source>
        <dbReference type="EMBL" id="MED6193921.1"/>
    </source>
</evidence>
<keyword evidence="11" id="KW-1185">Reference proteome</keyword>
<dbReference type="PANTHER" id="PTHR36766">
    <property type="entry name" value="PLANT BROAD-SPECTRUM MILDEW RESISTANCE PROTEIN RPW8"/>
    <property type="match status" value="1"/>
</dbReference>
<dbReference type="Pfam" id="PF23559">
    <property type="entry name" value="WHD_DRP"/>
    <property type="match status" value="1"/>
</dbReference>
<dbReference type="Gene3D" id="1.10.8.430">
    <property type="entry name" value="Helical domain of apoptotic protease-activating factors"/>
    <property type="match status" value="1"/>
</dbReference>
<protein>
    <submittedName>
        <fullName evidence="10">Uncharacterized protein</fullName>
    </submittedName>
</protein>
<keyword evidence="4" id="KW-0611">Plant defense</keyword>
<comment type="caution">
    <text evidence="10">The sequence shown here is derived from an EMBL/GenBank/DDBJ whole genome shotgun (WGS) entry which is preliminary data.</text>
</comment>
<dbReference type="InterPro" id="IPR058922">
    <property type="entry name" value="WHD_DRP"/>
</dbReference>
<dbReference type="InterPro" id="IPR056789">
    <property type="entry name" value="LRR_R13L1-DRL21"/>
</dbReference>
<dbReference type="SUPFAM" id="SSF52058">
    <property type="entry name" value="L domain-like"/>
    <property type="match status" value="1"/>
</dbReference>
<dbReference type="InterPro" id="IPR042197">
    <property type="entry name" value="Apaf_helical"/>
</dbReference>
<dbReference type="EMBL" id="JASCZI010211532">
    <property type="protein sequence ID" value="MED6193921.1"/>
    <property type="molecule type" value="Genomic_DNA"/>
</dbReference>
<evidence type="ECO:0000259" key="7">
    <source>
        <dbReference type="Pfam" id="PF18052"/>
    </source>
</evidence>
<proteinExistence type="predicted"/>
<gene>
    <name evidence="10" type="ORF">PIB30_023761</name>
</gene>
<evidence type="ECO:0000256" key="4">
    <source>
        <dbReference type="ARBA" id="ARBA00022821"/>
    </source>
</evidence>
<dbReference type="Pfam" id="PF00931">
    <property type="entry name" value="NB-ARC"/>
    <property type="match status" value="1"/>
</dbReference>
<dbReference type="Gene3D" id="3.40.50.300">
    <property type="entry name" value="P-loop containing nucleotide triphosphate hydrolases"/>
    <property type="match status" value="1"/>
</dbReference>
<dbReference type="InterPro" id="IPR036388">
    <property type="entry name" value="WH-like_DNA-bd_sf"/>
</dbReference>
<feature type="domain" description="R13L1/DRL21-like LRR repeat region" evidence="9">
    <location>
        <begin position="633"/>
        <end position="761"/>
    </location>
</feature>
<evidence type="ECO:0000259" key="6">
    <source>
        <dbReference type="Pfam" id="PF00931"/>
    </source>
</evidence>
<evidence type="ECO:0000259" key="9">
    <source>
        <dbReference type="Pfam" id="PF25019"/>
    </source>
</evidence>
<dbReference type="SUPFAM" id="SSF52540">
    <property type="entry name" value="P-loop containing nucleoside triphosphate hydrolases"/>
    <property type="match status" value="1"/>
</dbReference>
<organism evidence="10 11">
    <name type="scientific">Stylosanthes scabra</name>
    <dbReference type="NCBI Taxonomy" id="79078"/>
    <lineage>
        <taxon>Eukaryota</taxon>
        <taxon>Viridiplantae</taxon>
        <taxon>Streptophyta</taxon>
        <taxon>Embryophyta</taxon>
        <taxon>Tracheophyta</taxon>
        <taxon>Spermatophyta</taxon>
        <taxon>Magnoliopsida</taxon>
        <taxon>eudicotyledons</taxon>
        <taxon>Gunneridae</taxon>
        <taxon>Pentapetalae</taxon>
        <taxon>rosids</taxon>
        <taxon>fabids</taxon>
        <taxon>Fabales</taxon>
        <taxon>Fabaceae</taxon>
        <taxon>Papilionoideae</taxon>
        <taxon>50 kb inversion clade</taxon>
        <taxon>dalbergioids sensu lato</taxon>
        <taxon>Dalbergieae</taxon>
        <taxon>Pterocarpus clade</taxon>
        <taxon>Stylosanthes</taxon>
    </lineage>
</organism>
<feature type="domain" description="Disease resistance N-terminal" evidence="7">
    <location>
        <begin position="12"/>
        <end position="94"/>
    </location>
</feature>
<feature type="domain" description="Disease resistance protein winged helix" evidence="8">
    <location>
        <begin position="425"/>
        <end position="498"/>
    </location>
</feature>
<dbReference type="InterPro" id="IPR027417">
    <property type="entry name" value="P-loop_NTPase"/>
</dbReference>
<keyword evidence="3" id="KW-0547">Nucleotide-binding</keyword>
<evidence type="ECO:0000256" key="5">
    <source>
        <dbReference type="ARBA" id="ARBA00022840"/>
    </source>
</evidence>
<reference evidence="10 11" key="1">
    <citation type="journal article" date="2023" name="Plants (Basel)">
        <title>Bridging the Gap: Combining Genomics and Transcriptomics Approaches to Understand Stylosanthes scabra, an Orphan Legume from the Brazilian Caatinga.</title>
        <authorList>
            <person name="Ferreira-Neto J.R.C."/>
            <person name="da Silva M.D."/>
            <person name="Binneck E."/>
            <person name="de Melo N.F."/>
            <person name="da Silva R.H."/>
            <person name="de Melo A.L.T.M."/>
            <person name="Pandolfi V."/>
            <person name="Bustamante F.O."/>
            <person name="Brasileiro-Vidal A.C."/>
            <person name="Benko-Iseppon A.M."/>
        </authorList>
    </citation>
    <scope>NUCLEOTIDE SEQUENCE [LARGE SCALE GENOMIC DNA]</scope>
    <source>
        <tissue evidence="10">Leaves</tissue>
    </source>
</reference>
<dbReference type="Proteomes" id="UP001341840">
    <property type="component" value="Unassembled WGS sequence"/>
</dbReference>
<dbReference type="Pfam" id="PF25019">
    <property type="entry name" value="LRR_R13L1-DRL21"/>
    <property type="match status" value="1"/>
</dbReference>
<dbReference type="Gene3D" id="1.10.10.10">
    <property type="entry name" value="Winged helix-like DNA-binding domain superfamily/Winged helix DNA-binding domain"/>
    <property type="match status" value="1"/>
</dbReference>
<evidence type="ECO:0000256" key="1">
    <source>
        <dbReference type="ARBA" id="ARBA00022614"/>
    </source>
</evidence>
<dbReference type="Pfam" id="PF18052">
    <property type="entry name" value="Rx_N"/>
    <property type="match status" value="1"/>
</dbReference>
<dbReference type="InterPro" id="IPR032675">
    <property type="entry name" value="LRR_dom_sf"/>
</dbReference>
<evidence type="ECO:0000256" key="2">
    <source>
        <dbReference type="ARBA" id="ARBA00022737"/>
    </source>
</evidence>
<keyword evidence="5" id="KW-0067">ATP-binding</keyword>
<dbReference type="Gene3D" id="3.80.10.10">
    <property type="entry name" value="Ribonuclease Inhibitor"/>
    <property type="match status" value="2"/>
</dbReference>
<evidence type="ECO:0000256" key="3">
    <source>
        <dbReference type="ARBA" id="ARBA00022741"/>
    </source>
</evidence>
<keyword evidence="1" id="KW-0433">Leucine-rich repeat</keyword>
<dbReference type="InterPro" id="IPR002182">
    <property type="entry name" value="NB-ARC"/>
</dbReference>
<dbReference type="Gene3D" id="1.20.5.4130">
    <property type="match status" value="1"/>
</dbReference>